<dbReference type="EMBL" id="SNZP01000005">
    <property type="protein sequence ID" value="TDR80214.1"/>
    <property type="molecule type" value="Genomic_DNA"/>
</dbReference>
<name>A0A4R7B6A8_9NEIS</name>
<sequence>MQIQTQTLLGDYADTLSRHLPRFGIRADDVQALLRDLIAGQAKEPSATVSPLQPASRRK</sequence>
<comment type="caution">
    <text evidence="1">The sequence shown here is derived from an EMBL/GenBank/DDBJ whole genome shotgun (WGS) entry which is preliminary data.</text>
</comment>
<keyword evidence="2" id="KW-1185">Reference proteome</keyword>
<dbReference type="RefSeq" id="WP_133679622.1">
    <property type="nucleotide sequence ID" value="NZ_SNZP01000005.1"/>
</dbReference>
<evidence type="ECO:0000313" key="2">
    <source>
        <dbReference type="Proteomes" id="UP000295611"/>
    </source>
</evidence>
<protein>
    <submittedName>
        <fullName evidence="1">Uncharacterized protein</fullName>
    </submittedName>
</protein>
<accession>A0A4R7B6A8</accession>
<evidence type="ECO:0000313" key="1">
    <source>
        <dbReference type="EMBL" id="TDR80214.1"/>
    </source>
</evidence>
<organism evidence="1 2">
    <name type="scientific">Paludibacterium purpuratum</name>
    <dbReference type="NCBI Taxonomy" id="1144873"/>
    <lineage>
        <taxon>Bacteria</taxon>
        <taxon>Pseudomonadati</taxon>
        <taxon>Pseudomonadota</taxon>
        <taxon>Betaproteobacteria</taxon>
        <taxon>Neisseriales</taxon>
        <taxon>Chromobacteriaceae</taxon>
        <taxon>Paludibacterium</taxon>
    </lineage>
</organism>
<proteinExistence type="predicted"/>
<gene>
    <name evidence="1" type="ORF">DFP86_10569</name>
</gene>
<reference evidence="1 2" key="1">
    <citation type="submission" date="2019-03" db="EMBL/GenBank/DDBJ databases">
        <title>Genomic Encyclopedia of Type Strains, Phase III (KMG-III): the genomes of soil and plant-associated and newly described type strains.</title>
        <authorList>
            <person name="Whitman W."/>
        </authorList>
    </citation>
    <scope>NUCLEOTIDE SEQUENCE [LARGE SCALE GENOMIC DNA]</scope>
    <source>
        <strain evidence="1 2">CECT 8976</strain>
    </source>
</reference>
<dbReference type="Proteomes" id="UP000295611">
    <property type="component" value="Unassembled WGS sequence"/>
</dbReference>
<dbReference type="AlphaFoldDB" id="A0A4R7B6A8"/>